<feature type="transmembrane region" description="Helical" evidence="6">
    <location>
        <begin position="437"/>
        <end position="460"/>
    </location>
</feature>
<keyword evidence="2" id="KW-0813">Transport</keyword>
<organism evidence="8 9">
    <name type="scientific">Vagococcus lutrae</name>
    <dbReference type="NCBI Taxonomy" id="81947"/>
    <lineage>
        <taxon>Bacteria</taxon>
        <taxon>Bacillati</taxon>
        <taxon>Bacillota</taxon>
        <taxon>Bacilli</taxon>
        <taxon>Lactobacillales</taxon>
        <taxon>Enterococcaceae</taxon>
        <taxon>Vagococcus</taxon>
    </lineage>
</organism>
<dbReference type="PANTHER" id="PTHR42718:SF9">
    <property type="entry name" value="MAJOR FACILITATOR SUPERFAMILY MULTIDRUG TRANSPORTER MFSC"/>
    <property type="match status" value="1"/>
</dbReference>
<feature type="transmembrane region" description="Helical" evidence="6">
    <location>
        <begin position="20"/>
        <end position="42"/>
    </location>
</feature>
<gene>
    <name evidence="8" type="ORF">PML95_09705</name>
</gene>
<proteinExistence type="predicted"/>
<comment type="subcellular location">
    <subcellularLocation>
        <location evidence="1">Cell membrane</location>
        <topology evidence="1">Multi-pass membrane protein</topology>
    </subcellularLocation>
</comment>
<evidence type="ECO:0000256" key="3">
    <source>
        <dbReference type="ARBA" id="ARBA00022692"/>
    </source>
</evidence>
<feature type="transmembrane region" description="Helical" evidence="6">
    <location>
        <begin position="310"/>
        <end position="327"/>
    </location>
</feature>
<evidence type="ECO:0000256" key="6">
    <source>
        <dbReference type="SAM" id="Phobius"/>
    </source>
</evidence>
<feature type="transmembrane region" description="Helical" evidence="6">
    <location>
        <begin position="144"/>
        <end position="166"/>
    </location>
</feature>
<dbReference type="Gene3D" id="1.20.1720.10">
    <property type="entry name" value="Multidrug resistance protein D"/>
    <property type="match status" value="1"/>
</dbReference>
<evidence type="ECO:0000256" key="1">
    <source>
        <dbReference type="ARBA" id="ARBA00004651"/>
    </source>
</evidence>
<name>A0AAE9XG07_9ENTE</name>
<keyword evidence="3 6" id="KW-0812">Transmembrane</keyword>
<dbReference type="Proteomes" id="UP001179600">
    <property type="component" value="Chromosome"/>
</dbReference>
<dbReference type="SUPFAM" id="SSF103473">
    <property type="entry name" value="MFS general substrate transporter"/>
    <property type="match status" value="1"/>
</dbReference>
<dbReference type="GO" id="GO:0022857">
    <property type="term" value="F:transmembrane transporter activity"/>
    <property type="evidence" value="ECO:0007669"/>
    <property type="project" value="InterPro"/>
</dbReference>
<dbReference type="InterPro" id="IPR020846">
    <property type="entry name" value="MFS_dom"/>
</dbReference>
<feature type="transmembrane region" description="Helical" evidence="6">
    <location>
        <begin position="231"/>
        <end position="253"/>
    </location>
</feature>
<feature type="transmembrane region" description="Helical" evidence="6">
    <location>
        <begin position="86"/>
        <end position="103"/>
    </location>
</feature>
<dbReference type="RefSeq" id="WP_246616568.1">
    <property type="nucleotide sequence ID" value="NZ_CP081833.1"/>
</dbReference>
<keyword evidence="4 6" id="KW-1133">Transmembrane helix</keyword>
<feature type="transmembrane region" description="Helical" evidence="6">
    <location>
        <begin position="274"/>
        <end position="298"/>
    </location>
</feature>
<dbReference type="InterPro" id="IPR011701">
    <property type="entry name" value="MFS"/>
</dbReference>
<dbReference type="GO" id="GO:0005886">
    <property type="term" value="C:plasma membrane"/>
    <property type="evidence" value="ECO:0007669"/>
    <property type="project" value="UniProtKB-SubCell"/>
</dbReference>
<feature type="transmembrane region" description="Helical" evidence="6">
    <location>
        <begin position="405"/>
        <end position="425"/>
    </location>
</feature>
<feature type="transmembrane region" description="Helical" evidence="6">
    <location>
        <begin position="205"/>
        <end position="225"/>
    </location>
</feature>
<evidence type="ECO:0000256" key="4">
    <source>
        <dbReference type="ARBA" id="ARBA00022989"/>
    </source>
</evidence>
<reference evidence="8" key="1">
    <citation type="submission" date="2023-01" db="EMBL/GenBank/DDBJ databases">
        <title>Oxazolidinone resistance genes in florfenicol resistant enterococci from beef cattle and veal calves at slaughter.</title>
        <authorList>
            <person name="Biggel M."/>
        </authorList>
    </citation>
    <scope>NUCLEOTIDE SEQUENCE</scope>
    <source>
        <strain evidence="8">K204-1</strain>
    </source>
</reference>
<feature type="transmembrane region" description="Helical" evidence="6">
    <location>
        <begin position="172"/>
        <end position="193"/>
    </location>
</feature>
<dbReference type="Gene3D" id="1.20.1250.20">
    <property type="entry name" value="MFS general substrate transporter like domains"/>
    <property type="match status" value="1"/>
</dbReference>
<feature type="domain" description="Major facilitator superfamily (MFS) profile" evidence="7">
    <location>
        <begin position="20"/>
        <end position="464"/>
    </location>
</feature>
<dbReference type="CDD" id="cd17321">
    <property type="entry name" value="MFS_MMR_MDR_like"/>
    <property type="match status" value="1"/>
</dbReference>
<dbReference type="PROSITE" id="PS50850">
    <property type="entry name" value="MFS"/>
    <property type="match status" value="1"/>
</dbReference>
<dbReference type="AlphaFoldDB" id="A0AAE9XG07"/>
<dbReference type="InterPro" id="IPR036259">
    <property type="entry name" value="MFS_trans_sf"/>
</dbReference>
<evidence type="ECO:0000256" key="2">
    <source>
        <dbReference type="ARBA" id="ARBA00022448"/>
    </source>
</evidence>
<feature type="transmembrane region" description="Helical" evidence="6">
    <location>
        <begin position="54"/>
        <end position="74"/>
    </location>
</feature>
<feature type="transmembrane region" description="Helical" evidence="6">
    <location>
        <begin position="339"/>
        <end position="358"/>
    </location>
</feature>
<dbReference type="EMBL" id="CP116507">
    <property type="protein sequence ID" value="WCG22647.1"/>
    <property type="molecule type" value="Genomic_DNA"/>
</dbReference>
<evidence type="ECO:0000313" key="9">
    <source>
        <dbReference type="Proteomes" id="UP001179600"/>
    </source>
</evidence>
<feature type="transmembrane region" description="Helical" evidence="6">
    <location>
        <begin position="364"/>
        <end position="384"/>
    </location>
</feature>
<evidence type="ECO:0000259" key="7">
    <source>
        <dbReference type="PROSITE" id="PS50850"/>
    </source>
</evidence>
<evidence type="ECO:0000256" key="5">
    <source>
        <dbReference type="ARBA" id="ARBA00023136"/>
    </source>
</evidence>
<protein>
    <submittedName>
        <fullName evidence="8">MFS transporter</fullName>
    </submittedName>
</protein>
<sequence>MESTIQPSTGHSRYRGTNKLLTGIVFSVLTFWLFAQSFVNIAPQVQADLGISDGILGIGISVTALMSGIFIVVAGSLADRLGRVRLTYVGLLLNIIGSLALVVTTGAPLFLIGRVLQGLSAACIMPATMALVKTYYDGKERQRALSFWSIGSWGGSGFCSFFGGAVASSLGWRWIFIFSIIISVISGLFIKGVPESKVTTTNKQAFDFAGLILFVIAMMSLNIGVSQGATLGWTSPTIIVLFVTFIIGIFLFYKVETSKSNSFVDFSLFDNREFTGATISNFLLNAVAGTLFVINTYVQQGRGLTSMQTGFLSIGYLALILITIRVGEKLLQTVGARKPMLWGTLSTGIGVSLMALTMVQGTAYFILVFIGYSLFGVGLGIYATPSTDTAMSSISDEKAGVASGIYKMASSLGGALGMAISAAVYNGVSQGQFFTKGATYGLITNILFCVLAILSIVFVIPKKTKETSLS</sequence>
<keyword evidence="5 6" id="KW-0472">Membrane</keyword>
<accession>A0AAE9XG07</accession>
<dbReference type="PANTHER" id="PTHR42718">
    <property type="entry name" value="MAJOR FACILITATOR SUPERFAMILY MULTIDRUG TRANSPORTER MFSC"/>
    <property type="match status" value="1"/>
</dbReference>
<dbReference type="Pfam" id="PF07690">
    <property type="entry name" value="MFS_1"/>
    <property type="match status" value="2"/>
</dbReference>
<evidence type="ECO:0000313" key="8">
    <source>
        <dbReference type="EMBL" id="WCG22647.1"/>
    </source>
</evidence>
<feature type="transmembrane region" description="Helical" evidence="6">
    <location>
        <begin position="109"/>
        <end position="132"/>
    </location>
</feature>